<accession>A0ABS6E822</accession>
<comment type="catalytic activity">
    <reaction evidence="7">
        <text>(6S)-5,6,7,8-tetrahydrofolyl-(gamma-L-Glu)(n) + L-glutamate + ATP = (6S)-5,6,7,8-tetrahydrofolyl-(gamma-L-Glu)(n+1) + ADP + phosphate + H(+)</text>
        <dbReference type="Rhea" id="RHEA:10580"/>
        <dbReference type="Rhea" id="RHEA-COMP:14738"/>
        <dbReference type="Rhea" id="RHEA-COMP:14740"/>
        <dbReference type="ChEBI" id="CHEBI:15378"/>
        <dbReference type="ChEBI" id="CHEBI:29985"/>
        <dbReference type="ChEBI" id="CHEBI:30616"/>
        <dbReference type="ChEBI" id="CHEBI:43474"/>
        <dbReference type="ChEBI" id="CHEBI:141005"/>
        <dbReference type="ChEBI" id="CHEBI:456216"/>
        <dbReference type="EC" id="6.3.2.17"/>
    </reaction>
</comment>
<dbReference type="NCBIfam" id="TIGR01499">
    <property type="entry name" value="folC"/>
    <property type="match status" value="1"/>
</dbReference>
<comment type="caution">
    <text evidence="11">The sequence shown here is derived from an EMBL/GenBank/DDBJ whole genome shotgun (WGS) entry which is preliminary data.</text>
</comment>
<dbReference type="InterPro" id="IPR001645">
    <property type="entry name" value="Folylpolyglutamate_synth"/>
</dbReference>
<evidence type="ECO:0000256" key="3">
    <source>
        <dbReference type="ARBA" id="ARBA00022598"/>
    </source>
</evidence>
<evidence type="ECO:0000256" key="1">
    <source>
        <dbReference type="ARBA" id="ARBA00008276"/>
    </source>
</evidence>
<evidence type="ECO:0000256" key="5">
    <source>
        <dbReference type="ARBA" id="ARBA00022840"/>
    </source>
</evidence>
<keyword evidence="3 8" id="KW-0436">Ligase</keyword>
<dbReference type="PANTHER" id="PTHR11136">
    <property type="entry name" value="FOLYLPOLYGLUTAMATE SYNTHASE-RELATED"/>
    <property type="match status" value="1"/>
</dbReference>
<name>A0ABS6E822_9FIRM</name>
<dbReference type="RefSeq" id="WP_216520689.1">
    <property type="nucleotide sequence ID" value="NZ_JAHLPM010000011.1"/>
</dbReference>
<dbReference type="Pfam" id="PF02875">
    <property type="entry name" value="Mur_ligase_C"/>
    <property type="match status" value="1"/>
</dbReference>
<protein>
    <recommendedName>
        <fullName evidence="2">tetrahydrofolate synthase</fullName>
        <ecNumber evidence="2">6.3.2.17</ecNumber>
    </recommendedName>
    <alternativeName>
        <fullName evidence="6">Tetrahydrofolylpolyglutamate synthase</fullName>
    </alternativeName>
</protein>
<evidence type="ECO:0000259" key="9">
    <source>
        <dbReference type="Pfam" id="PF02875"/>
    </source>
</evidence>
<evidence type="ECO:0000256" key="7">
    <source>
        <dbReference type="ARBA" id="ARBA00047493"/>
    </source>
</evidence>
<evidence type="ECO:0000256" key="6">
    <source>
        <dbReference type="ARBA" id="ARBA00030592"/>
    </source>
</evidence>
<comment type="similarity">
    <text evidence="1 8">Belongs to the folylpolyglutamate synthase family.</text>
</comment>
<evidence type="ECO:0000259" key="10">
    <source>
        <dbReference type="Pfam" id="PF08245"/>
    </source>
</evidence>
<dbReference type="EC" id="6.3.2.17" evidence="2"/>
<keyword evidence="12" id="KW-1185">Reference proteome</keyword>
<gene>
    <name evidence="11" type="ORF">KQI42_13570</name>
</gene>
<organism evidence="11 12">
    <name type="scientific">Tissierella simiarum</name>
    <dbReference type="NCBI Taxonomy" id="2841534"/>
    <lineage>
        <taxon>Bacteria</taxon>
        <taxon>Bacillati</taxon>
        <taxon>Bacillota</taxon>
        <taxon>Tissierellia</taxon>
        <taxon>Tissierellales</taxon>
        <taxon>Tissierellaceae</taxon>
        <taxon>Tissierella</taxon>
    </lineage>
</organism>
<evidence type="ECO:0000313" key="12">
    <source>
        <dbReference type="Proteomes" id="UP000749471"/>
    </source>
</evidence>
<dbReference type="PANTHER" id="PTHR11136:SF0">
    <property type="entry name" value="DIHYDROFOLATE SYNTHETASE-RELATED"/>
    <property type="match status" value="1"/>
</dbReference>
<feature type="domain" description="Mur ligase C-terminal" evidence="9">
    <location>
        <begin position="298"/>
        <end position="416"/>
    </location>
</feature>
<dbReference type="PROSITE" id="PS01012">
    <property type="entry name" value="FOLYLPOLYGLU_SYNT_2"/>
    <property type="match status" value="1"/>
</dbReference>
<dbReference type="PIRSF" id="PIRSF001563">
    <property type="entry name" value="Folylpolyglu_synth"/>
    <property type="match status" value="1"/>
</dbReference>
<dbReference type="InterPro" id="IPR004101">
    <property type="entry name" value="Mur_ligase_C"/>
</dbReference>
<evidence type="ECO:0000256" key="2">
    <source>
        <dbReference type="ARBA" id="ARBA00013025"/>
    </source>
</evidence>
<reference evidence="11 12" key="1">
    <citation type="submission" date="2021-06" db="EMBL/GenBank/DDBJ databases">
        <authorList>
            <person name="Sun Q."/>
            <person name="Li D."/>
        </authorList>
    </citation>
    <scope>NUCLEOTIDE SEQUENCE [LARGE SCALE GENOMIC DNA]</scope>
    <source>
        <strain evidence="11 12">MSJ-40</strain>
    </source>
</reference>
<keyword evidence="4 8" id="KW-0547">Nucleotide-binding</keyword>
<dbReference type="InterPro" id="IPR018109">
    <property type="entry name" value="Folylpolyglutamate_synth_CS"/>
</dbReference>
<evidence type="ECO:0000256" key="8">
    <source>
        <dbReference type="PIRNR" id="PIRNR001563"/>
    </source>
</evidence>
<evidence type="ECO:0000256" key="4">
    <source>
        <dbReference type="ARBA" id="ARBA00022741"/>
    </source>
</evidence>
<dbReference type="Proteomes" id="UP000749471">
    <property type="component" value="Unassembled WGS sequence"/>
</dbReference>
<dbReference type="InterPro" id="IPR013221">
    <property type="entry name" value="Mur_ligase_cen"/>
</dbReference>
<proteinExistence type="inferred from homology"/>
<feature type="domain" description="Mur ligase central" evidence="10">
    <location>
        <begin position="44"/>
        <end position="269"/>
    </location>
</feature>
<keyword evidence="5 8" id="KW-0067">ATP-binding</keyword>
<dbReference type="Pfam" id="PF08245">
    <property type="entry name" value="Mur_ligase_M"/>
    <property type="match status" value="1"/>
</dbReference>
<evidence type="ECO:0000313" key="11">
    <source>
        <dbReference type="EMBL" id="MBU5439051.1"/>
    </source>
</evidence>
<sequence length="430" mass="48324">MNYQEALAYINDKEKFGSRLGLHSIRKLLELLGNPHLNLKYIHVGGTNGKGSTSSYLANSLEAAGYKVGLFTSPYLERFNERIQINGQDIFNKDLSRITSLIKEKADIMIKEGLEHPTTFEIVTAIAFAYFHEQKTDYVVLEVGLGGRYDSTNIIESSLASVITTIDYDHVDILGDTLEKIAFQKAGIIKENGLVISYPQKDEALKVLKEVAQSKNADFHTCPLENIKIHKLSEFGGTFDFKYEDNVIKDITISMLGEYQVYNAALAVTTLLKLRDKGLVKICDEEIKKGLKETRWAGRLEVLRRNPTFLIDGAHNVQGINQLVKALDMFKYDKLILGVGILKDKDSAHMIELLAPKADEIVITEVNMPRKLKAEDLAKEIRKYNDNIFIEKDISKAVDKTYKLAGENDLIVFGGSLYLIGEVRTLVNLL</sequence>
<dbReference type="EMBL" id="JAHLPM010000011">
    <property type="protein sequence ID" value="MBU5439051.1"/>
    <property type="molecule type" value="Genomic_DNA"/>
</dbReference>